<dbReference type="InterPro" id="IPR001261">
    <property type="entry name" value="ArgE/DapE_CS"/>
</dbReference>
<organism evidence="7">
    <name type="scientific">freshwater metagenome</name>
    <dbReference type="NCBI Taxonomy" id="449393"/>
    <lineage>
        <taxon>unclassified sequences</taxon>
        <taxon>metagenomes</taxon>
        <taxon>ecological metagenomes</taxon>
    </lineage>
</organism>
<dbReference type="GO" id="GO:0009089">
    <property type="term" value="P:lysine biosynthetic process via diaminopimelate"/>
    <property type="evidence" value="ECO:0007669"/>
    <property type="project" value="InterPro"/>
</dbReference>
<evidence type="ECO:0000259" key="5">
    <source>
        <dbReference type="Pfam" id="PF07687"/>
    </source>
</evidence>
<dbReference type="PANTHER" id="PTHR43808">
    <property type="entry name" value="ACETYLORNITHINE DEACETYLASE"/>
    <property type="match status" value="1"/>
</dbReference>
<dbReference type="GO" id="GO:0009014">
    <property type="term" value="F:succinyl-diaminopimelate desuccinylase activity"/>
    <property type="evidence" value="ECO:0007669"/>
    <property type="project" value="InterPro"/>
</dbReference>
<dbReference type="GO" id="GO:0046872">
    <property type="term" value="F:metal ion binding"/>
    <property type="evidence" value="ECO:0007669"/>
    <property type="project" value="UniProtKB-KW"/>
</dbReference>
<evidence type="ECO:0000256" key="1">
    <source>
        <dbReference type="ARBA" id="ARBA00001947"/>
    </source>
</evidence>
<dbReference type="InterPro" id="IPR050072">
    <property type="entry name" value="Peptidase_M20A"/>
</dbReference>
<feature type="domain" description="Peptidase M20 dimerisation" evidence="5">
    <location>
        <begin position="166"/>
        <end position="265"/>
    </location>
</feature>
<dbReference type="NCBIfam" id="TIGR01900">
    <property type="entry name" value="dapE-gram_pos"/>
    <property type="match status" value="1"/>
</dbReference>
<dbReference type="SUPFAM" id="SSF55031">
    <property type="entry name" value="Bacterial exopeptidase dimerisation domain"/>
    <property type="match status" value="1"/>
</dbReference>
<name>A0A6J7E9L8_9ZZZZ</name>
<dbReference type="Gene3D" id="3.30.70.360">
    <property type="match status" value="1"/>
</dbReference>
<dbReference type="Pfam" id="PF01546">
    <property type="entry name" value="Peptidase_M20"/>
    <property type="match status" value="1"/>
</dbReference>
<gene>
    <name evidence="6" type="ORF">UFOPK2996_01450</name>
    <name evidence="7" type="ORF">UFOPK3317_01255</name>
</gene>
<evidence type="ECO:0000313" key="6">
    <source>
        <dbReference type="EMBL" id="CAB4808132.1"/>
    </source>
</evidence>
<dbReference type="PANTHER" id="PTHR43808:SF31">
    <property type="entry name" value="N-ACETYL-L-CITRULLINE DEACETYLASE"/>
    <property type="match status" value="1"/>
</dbReference>
<dbReference type="Pfam" id="PF07687">
    <property type="entry name" value="M20_dimer"/>
    <property type="match status" value="1"/>
</dbReference>
<dbReference type="AlphaFoldDB" id="A0A6J7E9L8"/>
<sequence>MPPDLLALTADLIAIPSVSLNETAIADFVEERLAQRAPSLECIRIGDNVIARTNAGHESRLLVGGHLDTVPADQNENPRIEGDSLFGLGAADMKGGLAVMLTLAEAAHALGSRLRMDLTVVFYVAEEITEEHNGLRVLFAEHPDLVAADLAILMEPTGAWVEAGCQGSLTVEATFAGVRAHSARPWMGNNAIHSASKALANISAHSSESVSVDGLEYRESIQVVHFEGGVANNVVPDTARMRVNRRFAPAYDTQTALAQVSALLEGAESVVVLNDSPAAPPNLMNPLIAEFIGTNDLAVRPKLGWTDVARFTSHGVPALNFGPGNPEIAHTHGEFVERVELDACYAVLARFIGLI</sequence>
<dbReference type="InterPro" id="IPR010174">
    <property type="entry name" value="Succinyl-DAP_deSuclase_DapE"/>
</dbReference>
<accession>A0A6J7E9L8</accession>
<dbReference type="EMBL" id="CAFBLK010000246">
    <property type="protein sequence ID" value="CAB4877840.1"/>
    <property type="molecule type" value="Genomic_DNA"/>
</dbReference>
<evidence type="ECO:0000256" key="4">
    <source>
        <dbReference type="ARBA" id="ARBA00022833"/>
    </source>
</evidence>
<dbReference type="InterPro" id="IPR002933">
    <property type="entry name" value="Peptidase_M20"/>
</dbReference>
<keyword evidence="4" id="KW-0862">Zinc</keyword>
<dbReference type="GO" id="GO:0008777">
    <property type="term" value="F:acetylornithine deacetylase activity"/>
    <property type="evidence" value="ECO:0007669"/>
    <property type="project" value="TreeGrafter"/>
</dbReference>
<dbReference type="InterPro" id="IPR011650">
    <property type="entry name" value="Peptidase_M20_dimer"/>
</dbReference>
<proteinExistence type="predicted"/>
<evidence type="ECO:0000256" key="2">
    <source>
        <dbReference type="ARBA" id="ARBA00022723"/>
    </source>
</evidence>
<evidence type="ECO:0000256" key="3">
    <source>
        <dbReference type="ARBA" id="ARBA00022801"/>
    </source>
</evidence>
<keyword evidence="2" id="KW-0479">Metal-binding</keyword>
<protein>
    <submittedName>
        <fullName evidence="7">Unannotated protein</fullName>
    </submittedName>
</protein>
<dbReference type="EMBL" id="CAFAAH010000251">
    <property type="protein sequence ID" value="CAB4808132.1"/>
    <property type="molecule type" value="Genomic_DNA"/>
</dbReference>
<dbReference type="GO" id="GO:0006526">
    <property type="term" value="P:L-arginine biosynthetic process"/>
    <property type="evidence" value="ECO:0007669"/>
    <property type="project" value="TreeGrafter"/>
</dbReference>
<comment type="cofactor">
    <cofactor evidence="1">
        <name>Zn(2+)</name>
        <dbReference type="ChEBI" id="CHEBI:29105"/>
    </cofactor>
</comment>
<evidence type="ECO:0000313" key="7">
    <source>
        <dbReference type="EMBL" id="CAB4877840.1"/>
    </source>
</evidence>
<keyword evidence="3" id="KW-0378">Hydrolase</keyword>
<dbReference type="InterPro" id="IPR036264">
    <property type="entry name" value="Bact_exopeptidase_dim_dom"/>
</dbReference>
<dbReference type="Gene3D" id="3.40.630.10">
    <property type="entry name" value="Zn peptidases"/>
    <property type="match status" value="1"/>
</dbReference>
<dbReference type="PROSITE" id="PS00758">
    <property type="entry name" value="ARGE_DAPE_CPG2_1"/>
    <property type="match status" value="1"/>
</dbReference>
<reference evidence="7" key="1">
    <citation type="submission" date="2020-05" db="EMBL/GenBank/DDBJ databases">
        <authorList>
            <person name="Chiriac C."/>
            <person name="Salcher M."/>
            <person name="Ghai R."/>
            <person name="Kavagutti S V."/>
        </authorList>
    </citation>
    <scope>NUCLEOTIDE SEQUENCE</scope>
</reference>
<dbReference type="SUPFAM" id="SSF53187">
    <property type="entry name" value="Zn-dependent exopeptidases"/>
    <property type="match status" value="1"/>
</dbReference>